<reference evidence="2 3" key="1">
    <citation type="submission" date="2019-09" db="EMBL/GenBank/DDBJ databases">
        <authorList>
            <person name="Dittami M. S."/>
        </authorList>
    </citation>
    <scope>NUCLEOTIDE SEQUENCE [LARGE SCALE GENOMIC DNA]</scope>
    <source>
        <strain evidence="2">SPHINGO391</strain>
    </source>
</reference>
<evidence type="ECO:0000313" key="3">
    <source>
        <dbReference type="Proteomes" id="UP000326857"/>
    </source>
</evidence>
<gene>
    <name evidence="2" type="ORF">SPHINGO391_440134</name>
</gene>
<feature type="domain" description="Hda lid" evidence="1">
    <location>
        <begin position="142"/>
        <end position="198"/>
    </location>
</feature>
<protein>
    <submittedName>
        <fullName evidence="2">Chromosomal replication initiator DnaA</fullName>
    </submittedName>
</protein>
<name>A0A5E7Z4K6_9SPHN</name>
<accession>A0A5E7Z4K6</accession>
<proteinExistence type="predicted"/>
<evidence type="ECO:0000313" key="2">
    <source>
        <dbReference type="EMBL" id="VVT13580.1"/>
    </source>
</evidence>
<dbReference type="InterPro" id="IPR055199">
    <property type="entry name" value="Hda_lid"/>
</dbReference>
<sequence length="219" mass="24344">MSATKMTQIALPLGWPADPRDDAFLVTPSNSRAVHTLEHTATWPVMTAILTGPRKSGRSLLARIFAAKSGGTIIDDAERVPETQLFHAWNRAQEEHRPLLIVADAAPPEWKVKLPDLRSRLAASPIAAIGAPDDELMRLLLAHLFERRSLDARPDLVDWLATRIERSHITVTRTVDALDQEAMERRKRLSIPLARTTLTQAGLILRPQLALDLPLFTSP</sequence>
<dbReference type="Pfam" id="PF22688">
    <property type="entry name" value="Hda_lid"/>
    <property type="match status" value="1"/>
</dbReference>
<dbReference type="Proteomes" id="UP000326857">
    <property type="component" value="Unassembled WGS sequence"/>
</dbReference>
<dbReference type="InterPro" id="IPR027417">
    <property type="entry name" value="P-loop_NTPase"/>
</dbReference>
<dbReference type="EMBL" id="CABVLI010000039">
    <property type="protein sequence ID" value="VVT13580.1"/>
    <property type="molecule type" value="Genomic_DNA"/>
</dbReference>
<dbReference type="Gene3D" id="3.40.50.300">
    <property type="entry name" value="P-loop containing nucleotide triphosphate hydrolases"/>
    <property type="match status" value="1"/>
</dbReference>
<dbReference type="Gene3D" id="1.10.8.60">
    <property type="match status" value="1"/>
</dbReference>
<evidence type="ECO:0000259" key="1">
    <source>
        <dbReference type="Pfam" id="PF22688"/>
    </source>
</evidence>
<organism evidence="2 3">
    <name type="scientific">Sphingomonas aurantiaca</name>
    <dbReference type="NCBI Taxonomy" id="185949"/>
    <lineage>
        <taxon>Bacteria</taxon>
        <taxon>Pseudomonadati</taxon>
        <taxon>Pseudomonadota</taxon>
        <taxon>Alphaproteobacteria</taxon>
        <taxon>Sphingomonadales</taxon>
        <taxon>Sphingomonadaceae</taxon>
        <taxon>Sphingomonas</taxon>
    </lineage>
</organism>
<dbReference type="SUPFAM" id="SSF52540">
    <property type="entry name" value="P-loop containing nucleoside triphosphate hydrolases"/>
    <property type="match status" value="1"/>
</dbReference>
<dbReference type="AlphaFoldDB" id="A0A5E7Z4K6"/>